<gene>
    <name evidence="9" type="ORF">DFR68_101175</name>
</gene>
<feature type="domain" description="Response regulatory" evidence="8">
    <location>
        <begin position="82"/>
        <end position="197"/>
    </location>
</feature>
<dbReference type="SUPFAM" id="SSF52172">
    <property type="entry name" value="CheY-like"/>
    <property type="match status" value="1"/>
</dbReference>
<dbReference type="InterPro" id="IPR058245">
    <property type="entry name" value="NreC/VraR/RcsB-like_REC"/>
</dbReference>
<evidence type="ECO:0000259" key="7">
    <source>
        <dbReference type="PROSITE" id="PS50043"/>
    </source>
</evidence>
<keyword evidence="6" id="KW-0732">Signal</keyword>
<feature type="signal peptide" evidence="6">
    <location>
        <begin position="1"/>
        <end position="33"/>
    </location>
</feature>
<dbReference type="InterPro" id="IPR016032">
    <property type="entry name" value="Sig_transdc_resp-reg_C-effctor"/>
</dbReference>
<keyword evidence="4" id="KW-0804">Transcription</keyword>
<organism evidence="9 10">
    <name type="scientific">Nocardia mexicana</name>
    <dbReference type="NCBI Taxonomy" id="279262"/>
    <lineage>
        <taxon>Bacteria</taxon>
        <taxon>Bacillati</taxon>
        <taxon>Actinomycetota</taxon>
        <taxon>Actinomycetes</taxon>
        <taxon>Mycobacteriales</taxon>
        <taxon>Nocardiaceae</taxon>
        <taxon>Nocardia</taxon>
    </lineage>
</organism>
<dbReference type="SMART" id="SM00421">
    <property type="entry name" value="HTH_LUXR"/>
    <property type="match status" value="1"/>
</dbReference>
<dbReference type="GO" id="GO:0006355">
    <property type="term" value="P:regulation of DNA-templated transcription"/>
    <property type="evidence" value="ECO:0007669"/>
    <property type="project" value="InterPro"/>
</dbReference>
<dbReference type="RefSeq" id="WP_084519367.1">
    <property type="nucleotide sequence ID" value="NZ_QQAZ01000001.1"/>
</dbReference>
<dbReference type="CDD" id="cd17535">
    <property type="entry name" value="REC_NarL-like"/>
    <property type="match status" value="1"/>
</dbReference>
<feature type="chain" id="PRO_5016777738" evidence="6">
    <location>
        <begin position="34"/>
        <end position="294"/>
    </location>
</feature>
<comment type="caution">
    <text evidence="9">The sequence shown here is derived from an EMBL/GenBank/DDBJ whole genome shotgun (WGS) entry which is preliminary data.</text>
</comment>
<evidence type="ECO:0000256" key="3">
    <source>
        <dbReference type="ARBA" id="ARBA00023125"/>
    </source>
</evidence>
<dbReference type="Pfam" id="PF00072">
    <property type="entry name" value="Response_reg"/>
    <property type="match status" value="1"/>
</dbReference>
<evidence type="ECO:0000256" key="6">
    <source>
        <dbReference type="SAM" id="SignalP"/>
    </source>
</evidence>
<dbReference type="EMBL" id="QQAZ01000001">
    <property type="protein sequence ID" value="RDI55342.1"/>
    <property type="molecule type" value="Genomic_DNA"/>
</dbReference>
<sequence length="294" mass="31442">MATTSTRRILARAASSLALAVTATVLSAGYAQADTSIAAPSDTTVGRCDAASTAAGTPGERHIERDRCDAVPPTDTARQAVSVLIIGDRGVFRSGLRAVIGGRADMRYLAETTDAATVPEDIRRLRPDVALLDLDIPGLDAVLTAEPEQTFGSTRFLTFTDHPTDENVYRAMRLGASGFLTKNLSSERLISAIQRTAHEDALLDPRLTRRMMTRLAYGANPFPPAPEAASLTTREHEVLLLVAAAHTNPEIADILGIGEQTVKTHVSNVLAKIGVRDRVQAAVYAHTRRLAPLT</sequence>
<proteinExistence type="predicted"/>
<accession>A0A370HEB2</accession>
<dbReference type="Proteomes" id="UP000255355">
    <property type="component" value="Unassembled WGS sequence"/>
</dbReference>
<dbReference type="Gene3D" id="3.40.50.2300">
    <property type="match status" value="1"/>
</dbReference>
<dbReference type="GO" id="GO:0000160">
    <property type="term" value="P:phosphorelay signal transduction system"/>
    <property type="evidence" value="ECO:0007669"/>
    <property type="project" value="InterPro"/>
</dbReference>
<keyword evidence="2" id="KW-0805">Transcription regulation</keyword>
<feature type="modified residue" description="4-aspartylphosphate" evidence="5">
    <location>
        <position position="133"/>
    </location>
</feature>
<evidence type="ECO:0000313" key="9">
    <source>
        <dbReference type="EMBL" id="RDI55342.1"/>
    </source>
</evidence>
<dbReference type="SUPFAM" id="SSF46894">
    <property type="entry name" value="C-terminal effector domain of the bipartite response regulators"/>
    <property type="match status" value="1"/>
</dbReference>
<keyword evidence="1 5" id="KW-0597">Phosphoprotein</keyword>
<dbReference type="Pfam" id="PF00196">
    <property type="entry name" value="GerE"/>
    <property type="match status" value="1"/>
</dbReference>
<dbReference type="PRINTS" id="PR00038">
    <property type="entry name" value="HTHLUXR"/>
</dbReference>
<dbReference type="PROSITE" id="PS50043">
    <property type="entry name" value="HTH_LUXR_2"/>
    <property type="match status" value="1"/>
</dbReference>
<feature type="domain" description="HTH luxR-type" evidence="7">
    <location>
        <begin position="224"/>
        <end position="289"/>
    </location>
</feature>
<dbReference type="PANTHER" id="PTHR43214:SF24">
    <property type="entry name" value="TRANSCRIPTIONAL REGULATORY PROTEIN NARL-RELATED"/>
    <property type="match status" value="1"/>
</dbReference>
<reference evidence="9 10" key="1">
    <citation type="submission" date="2018-07" db="EMBL/GenBank/DDBJ databases">
        <title>Genomic Encyclopedia of Type Strains, Phase IV (KMG-IV): sequencing the most valuable type-strain genomes for metagenomic binning, comparative biology and taxonomic classification.</title>
        <authorList>
            <person name="Goeker M."/>
        </authorList>
    </citation>
    <scope>NUCLEOTIDE SEQUENCE [LARGE SCALE GENOMIC DNA]</scope>
    <source>
        <strain evidence="9 10">DSM 44952</strain>
    </source>
</reference>
<dbReference type="SMART" id="SM00448">
    <property type="entry name" value="REC"/>
    <property type="match status" value="1"/>
</dbReference>
<name>A0A370HEB2_9NOCA</name>
<evidence type="ECO:0000256" key="5">
    <source>
        <dbReference type="PROSITE-ProRule" id="PRU00169"/>
    </source>
</evidence>
<dbReference type="PANTHER" id="PTHR43214">
    <property type="entry name" value="TWO-COMPONENT RESPONSE REGULATOR"/>
    <property type="match status" value="1"/>
</dbReference>
<dbReference type="PROSITE" id="PS51318">
    <property type="entry name" value="TAT"/>
    <property type="match status" value="1"/>
</dbReference>
<evidence type="ECO:0000256" key="2">
    <source>
        <dbReference type="ARBA" id="ARBA00023015"/>
    </source>
</evidence>
<dbReference type="STRING" id="1210089.GCA_001613165_02190"/>
<dbReference type="PROSITE" id="PS50110">
    <property type="entry name" value="RESPONSE_REGULATORY"/>
    <property type="match status" value="1"/>
</dbReference>
<evidence type="ECO:0000256" key="1">
    <source>
        <dbReference type="ARBA" id="ARBA00022553"/>
    </source>
</evidence>
<dbReference type="InterPro" id="IPR001789">
    <property type="entry name" value="Sig_transdc_resp-reg_receiver"/>
</dbReference>
<dbReference type="GO" id="GO:0003677">
    <property type="term" value="F:DNA binding"/>
    <property type="evidence" value="ECO:0007669"/>
    <property type="project" value="UniProtKB-KW"/>
</dbReference>
<dbReference type="OrthoDB" id="3170288at2"/>
<keyword evidence="10" id="KW-1185">Reference proteome</keyword>
<dbReference type="CDD" id="cd06170">
    <property type="entry name" value="LuxR_C_like"/>
    <property type="match status" value="1"/>
</dbReference>
<evidence type="ECO:0000313" key="10">
    <source>
        <dbReference type="Proteomes" id="UP000255355"/>
    </source>
</evidence>
<dbReference type="InterPro" id="IPR006311">
    <property type="entry name" value="TAT_signal"/>
</dbReference>
<evidence type="ECO:0000259" key="8">
    <source>
        <dbReference type="PROSITE" id="PS50110"/>
    </source>
</evidence>
<dbReference type="AlphaFoldDB" id="A0A370HEB2"/>
<protein>
    <submittedName>
        <fullName evidence="9">DNA-binding NarL/FixJ family response regulator</fullName>
    </submittedName>
</protein>
<dbReference type="InterPro" id="IPR039420">
    <property type="entry name" value="WalR-like"/>
</dbReference>
<dbReference type="InterPro" id="IPR000792">
    <property type="entry name" value="Tscrpt_reg_LuxR_C"/>
</dbReference>
<dbReference type="InterPro" id="IPR011006">
    <property type="entry name" value="CheY-like_superfamily"/>
</dbReference>
<keyword evidence="3 9" id="KW-0238">DNA-binding</keyword>
<evidence type="ECO:0000256" key="4">
    <source>
        <dbReference type="ARBA" id="ARBA00023163"/>
    </source>
</evidence>